<evidence type="ECO:0000256" key="6">
    <source>
        <dbReference type="SAM" id="Phobius"/>
    </source>
</evidence>
<evidence type="ECO:0000313" key="8">
    <source>
        <dbReference type="Proteomes" id="UP000597507"/>
    </source>
</evidence>
<evidence type="ECO:0000256" key="3">
    <source>
        <dbReference type="ARBA" id="ARBA00022692"/>
    </source>
</evidence>
<organism evidence="7 8">
    <name type="scientific">Caldovatus sediminis</name>
    <dbReference type="NCBI Taxonomy" id="2041189"/>
    <lineage>
        <taxon>Bacteria</taxon>
        <taxon>Pseudomonadati</taxon>
        <taxon>Pseudomonadota</taxon>
        <taxon>Alphaproteobacteria</taxon>
        <taxon>Acetobacterales</taxon>
        <taxon>Roseomonadaceae</taxon>
        <taxon>Caldovatus</taxon>
    </lineage>
</organism>
<dbReference type="RefSeq" id="WP_188897407.1">
    <property type="nucleotide sequence ID" value="NZ_BMKS01000001.1"/>
</dbReference>
<evidence type="ECO:0000256" key="5">
    <source>
        <dbReference type="ARBA" id="ARBA00023136"/>
    </source>
</evidence>
<dbReference type="Proteomes" id="UP000597507">
    <property type="component" value="Unassembled WGS sequence"/>
</dbReference>
<dbReference type="PANTHER" id="PTHR30086:SF20">
    <property type="entry name" value="ARGININE EXPORTER PROTEIN ARGO-RELATED"/>
    <property type="match status" value="1"/>
</dbReference>
<evidence type="ECO:0000256" key="1">
    <source>
        <dbReference type="ARBA" id="ARBA00004651"/>
    </source>
</evidence>
<proteinExistence type="predicted"/>
<keyword evidence="8" id="KW-1185">Reference proteome</keyword>
<dbReference type="AlphaFoldDB" id="A0A8J2Z7A4"/>
<keyword evidence="3 6" id="KW-0812">Transmembrane</keyword>
<evidence type="ECO:0000256" key="2">
    <source>
        <dbReference type="ARBA" id="ARBA00022475"/>
    </source>
</evidence>
<keyword evidence="2" id="KW-1003">Cell membrane</keyword>
<feature type="transmembrane region" description="Helical" evidence="6">
    <location>
        <begin position="113"/>
        <end position="134"/>
    </location>
</feature>
<dbReference type="GO" id="GO:0015171">
    <property type="term" value="F:amino acid transmembrane transporter activity"/>
    <property type="evidence" value="ECO:0007669"/>
    <property type="project" value="TreeGrafter"/>
</dbReference>
<feature type="transmembrane region" description="Helical" evidence="6">
    <location>
        <begin position="52"/>
        <end position="73"/>
    </location>
</feature>
<dbReference type="EMBL" id="BMKS01000001">
    <property type="protein sequence ID" value="GGG16763.1"/>
    <property type="molecule type" value="Genomic_DNA"/>
</dbReference>
<dbReference type="PANTHER" id="PTHR30086">
    <property type="entry name" value="ARGININE EXPORTER PROTEIN ARGO"/>
    <property type="match status" value="1"/>
</dbReference>
<keyword evidence="4 6" id="KW-1133">Transmembrane helix</keyword>
<protein>
    <submittedName>
        <fullName evidence="7">Lysine transporter LysE</fullName>
    </submittedName>
</protein>
<reference evidence="7 8" key="1">
    <citation type="journal article" date="2014" name="Int. J. Syst. Evol. Microbiol.">
        <title>Complete genome sequence of Corynebacterium casei LMG S-19264T (=DSM 44701T), isolated from a smear-ripened cheese.</title>
        <authorList>
            <consortium name="US DOE Joint Genome Institute (JGI-PGF)"/>
            <person name="Walter F."/>
            <person name="Albersmeier A."/>
            <person name="Kalinowski J."/>
            <person name="Ruckert C."/>
        </authorList>
    </citation>
    <scope>NUCLEOTIDE SEQUENCE [LARGE SCALE GENOMIC DNA]</scope>
    <source>
        <strain evidence="7 8">CGMCC 1.16330</strain>
    </source>
</reference>
<dbReference type="PIRSF" id="PIRSF006324">
    <property type="entry name" value="LeuE"/>
    <property type="match status" value="1"/>
</dbReference>
<evidence type="ECO:0000313" key="7">
    <source>
        <dbReference type="EMBL" id="GGG16763.1"/>
    </source>
</evidence>
<comment type="caution">
    <text evidence="7">The sequence shown here is derived from an EMBL/GenBank/DDBJ whole genome shotgun (WGS) entry which is preliminary data.</text>
</comment>
<evidence type="ECO:0000256" key="4">
    <source>
        <dbReference type="ARBA" id="ARBA00022989"/>
    </source>
</evidence>
<gene>
    <name evidence="7" type="ORF">GCM10010964_01340</name>
</gene>
<name>A0A8J2Z7A4_9PROT</name>
<accession>A0A8J2Z7A4</accession>
<comment type="subcellular location">
    <subcellularLocation>
        <location evidence="1">Cell membrane</location>
        <topology evidence="1">Multi-pass membrane protein</topology>
    </subcellularLocation>
</comment>
<feature type="transmembrane region" description="Helical" evidence="6">
    <location>
        <begin position="146"/>
        <end position="172"/>
    </location>
</feature>
<keyword evidence="5 6" id="KW-0472">Membrane</keyword>
<dbReference type="Pfam" id="PF01810">
    <property type="entry name" value="LysE"/>
    <property type="match status" value="1"/>
</dbReference>
<dbReference type="InterPro" id="IPR001123">
    <property type="entry name" value="LeuE-type"/>
</dbReference>
<sequence length="210" mass="21466">MPAAETLLVFAALSLGLALTPGPNMLYLVSRTLAQGTPAGVISLLGCQCGSLVIMLLAAAGITAALLAIPYAWDALRLGGAAYLAYLAWQCLRPGAAPIFAPRALPREGAARLFGLGFATAALNPKVALFYMAVLPPFLDPARGAVFLQGAALGAVQIGIAIAFDAALVLGAGSVARFLAGRPAWMAAQRWVLGGALALLAARLATETRR</sequence>
<dbReference type="GO" id="GO:0005886">
    <property type="term" value="C:plasma membrane"/>
    <property type="evidence" value="ECO:0007669"/>
    <property type="project" value="UniProtKB-SubCell"/>
</dbReference>